<feature type="coiled-coil region" evidence="1">
    <location>
        <begin position="402"/>
        <end position="572"/>
    </location>
</feature>
<feature type="domain" description="CAP-Gly" evidence="3">
    <location>
        <begin position="160"/>
        <end position="206"/>
    </location>
</feature>
<dbReference type="PANTHER" id="PTHR18916">
    <property type="entry name" value="DYNACTIN 1-RELATED MICROTUBULE-BINDING"/>
    <property type="match status" value="1"/>
</dbReference>
<sequence length="818" mass="88764">MPSARTSNDRRGWANANKTNRQQPLCPSQVAFYRLTGTLPRVRQPVSTQSFPPLRRKENFKPRDNHDAAHTVDDEMALQTPRQRGLGSSLRGPSFGNTNTASSPSLRASAMDSGRKVSMRAPSGQPTTPASASKMDGGDLELGDSVNVPGEMYGTVKFVGTVRGKNGKFVGVELDKEFAAKGKNDGDVDGTHYFTTTIPGAGIFLPVHRAEKRHSPSASVDSFPATPNTPSYTNGQRKRGDEALLRPSGASKFSQSVGPGVRPTSPTFKPKRPSLPRPESPFRRQPPNLAPSASQRGTPRPGLGSTTTPSKNFRATTNSRPSTATSQAAPPRSYSRTGSRLGHRPDPVSEEYKTPVGRNGSSGGGPSFSQPLRSGSRLGSVGGHDQELEKLRFELAERDKRLNEQAANLADMEASVKELSALIEEDGSRPPLADAGDETVSQLRQMLREKNEKITILTSEFDAHRADFRSTLDSLEMASTETERVYEEQKRDLIAQVEELTARVGELEELGQSKKEFDEVARQLKQLEEFVQELEEGLEDARRGEAEARGEVEFLRGEVERGRSELKREREKAAAAMNGLSSPKELEQKDDEIRGLKAIIHSFSTSPEVAASNRSEYVKGADEVHRLQTALTASQKEKEKLEQELEQLRRDSAVTNGHARNESELTATATAAAASRPRADTVKATFAEHAARRIASPAPANGTWSESVFCEMCSSSEHDTLDCTHFQANHDTSTEGATSEGGAKDVADEDEPGVAKSASAAPLSPGKEPPDGQVSDDEEDAEAEEAAADGSDNKAEEKWCALCEKDGHLAYECPDEQY</sequence>
<name>A0AAI9EED0_9PEZI</name>
<dbReference type="PANTHER" id="PTHR18916:SF83">
    <property type="entry name" value="TIP ELONGATION PROTEIN 1"/>
    <property type="match status" value="1"/>
</dbReference>
<feature type="compositionally biased region" description="Polar residues" evidence="2">
    <location>
        <begin position="216"/>
        <end position="235"/>
    </location>
</feature>
<feature type="region of interest" description="Disordered" evidence="2">
    <location>
        <begin position="41"/>
        <end position="140"/>
    </location>
</feature>
<evidence type="ECO:0000256" key="1">
    <source>
        <dbReference type="SAM" id="Coils"/>
    </source>
</evidence>
<dbReference type="InterPro" id="IPR036859">
    <property type="entry name" value="CAP-Gly_dom_sf"/>
</dbReference>
<dbReference type="Gene3D" id="2.30.30.190">
    <property type="entry name" value="CAP Gly-rich-like domain"/>
    <property type="match status" value="1"/>
</dbReference>
<keyword evidence="5" id="KW-1185">Reference proteome</keyword>
<dbReference type="Gene3D" id="4.10.60.10">
    <property type="entry name" value="Zinc finger, CCHC-type"/>
    <property type="match status" value="1"/>
</dbReference>
<dbReference type="Pfam" id="PF01302">
    <property type="entry name" value="CAP_GLY"/>
    <property type="match status" value="1"/>
</dbReference>
<dbReference type="Proteomes" id="UP001296104">
    <property type="component" value="Unassembled WGS sequence"/>
</dbReference>
<dbReference type="SUPFAM" id="SSF74924">
    <property type="entry name" value="Cap-Gly domain"/>
    <property type="match status" value="1"/>
</dbReference>
<dbReference type="InterPro" id="IPR000938">
    <property type="entry name" value="CAP-Gly_domain"/>
</dbReference>
<evidence type="ECO:0000313" key="4">
    <source>
        <dbReference type="EMBL" id="CAK4033233.1"/>
    </source>
</evidence>
<comment type="caution">
    <text evidence="4">The sequence shown here is derived from an EMBL/GenBank/DDBJ whole genome shotgun (WGS) entry which is preliminary data.</text>
</comment>
<protein>
    <submittedName>
        <fullName evidence="4">Cap-gly domain containing</fullName>
    </submittedName>
</protein>
<gene>
    <name evidence="4" type="ORF">LECACI_7A008391</name>
</gene>
<proteinExistence type="predicted"/>
<evidence type="ECO:0000256" key="2">
    <source>
        <dbReference type="SAM" id="MobiDB-lite"/>
    </source>
</evidence>
<evidence type="ECO:0000313" key="5">
    <source>
        <dbReference type="Proteomes" id="UP001296104"/>
    </source>
</evidence>
<accession>A0AAI9EED0</accession>
<feature type="compositionally biased region" description="Low complexity" evidence="2">
    <location>
        <begin position="367"/>
        <end position="379"/>
    </location>
</feature>
<feature type="region of interest" description="Disordered" evidence="2">
    <location>
        <begin position="632"/>
        <end position="680"/>
    </location>
</feature>
<feature type="compositionally biased region" description="Acidic residues" evidence="2">
    <location>
        <begin position="774"/>
        <end position="787"/>
    </location>
</feature>
<feature type="compositionally biased region" description="Polar residues" evidence="2">
    <location>
        <begin position="95"/>
        <end position="106"/>
    </location>
</feature>
<dbReference type="EMBL" id="CAVMBE010000081">
    <property type="protein sequence ID" value="CAK4033233.1"/>
    <property type="molecule type" value="Genomic_DNA"/>
</dbReference>
<feature type="region of interest" description="Disordered" evidence="2">
    <location>
        <begin position="1"/>
        <end position="25"/>
    </location>
</feature>
<keyword evidence="1" id="KW-0175">Coiled coil</keyword>
<dbReference type="PROSITE" id="PS50245">
    <property type="entry name" value="CAP_GLY_2"/>
    <property type="match status" value="1"/>
</dbReference>
<dbReference type="AlphaFoldDB" id="A0AAI9EED0"/>
<feature type="compositionally biased region" description="Polar residues" evidence="2">
    <location>
        <begin position="16"/>
        <end position="25"/>
    </location>
</feature>
<organism evidence="4 5">
    <name type="scientific">Lecanosticta acicola</name>
    <dbReference type="NCBI Taxonomy" id="111012"/>
    <lineage>
        <taxon>Eukaryota</taxon>
        <taxon>Fungi</taxon>
        <taxon>Dikarya</taxon>
        <taxon>Ascomycota</taxon>
        <taxon>Pezizomycotina</taxon>
        <taxon>Dothideomycetes</taxon>
        <taxon>Dothideomycetidae</taxon>
        <taxon>Mycosphaerellales</taxon>
        <taxon>Mycosphaerellaceae</taxon>
        <taxon>Lecanosticta</taxon>
    </lineage>
</organism>
<feature type="compositionally biased region" description="Basic and acidic residues" evidence="2">
    <location>
        <begin position="343"/>
        <end position="353"/>
    </location>
</feature>
<feature type="compositionally biased region" description="Polar residues" evidence="2">
    <location>
        <begin position="304"/>
        <end position="338"/>
    </location>
</feature>
<evidence type="ECO:0000259" key="3">
    <source>
        <dbReference type="PROSITE" id="PS50245"/>
    </source>
</evidence>
<dbReference type="SMART" id="SM01052">
    <property type="entry name" value="CAP_GLY"/>
    <property type="match status" value="1"/>
</dbReference>
<feature type="compositionally biased region" description="Basic and acidic residues" evidence="2">
    <location>
        <begin position="55"/>
        <end position="73"/>
    </location>
</feature>
<feature type="compositionally biased region" description="Basic and acidic residues" evidence="2">
    <location>
        <begin position="635"/>
        <end position="652"/>
    </location>
</feature>
<feature type="region of interest" description="Disordered" evidence="2">
    <location>
        <begin position="730"/>
        <end position="796"/>
    </location>
</feature>
<reference evidence="4" key="1">
    <citation type="submission" date="2023-11" db="EMBL/GenBank/DDBJ databases">
        <authorList>
            <person name="Alioto T."/>
            <person name="Alioto T."/>
            <person name="Gomez Garrido J."/>
        </authorList>
    </citation>
    <scope>NUCLEOTIDE SEQUENCE</scope>
</reference>
<feature type="region of interest" description="Disordered" evidence="2">
    <location>
        <begin position="212"/>
        <end position="385"/>
    </location>
</feature>